<keyword evidence="1" id="KW-0472">Membrane</keyword>
<sequence>MEATPAGTVYEHHERRWYARFWVLIVAALVVLVVAAAVAAVVMTRRTPALLPAGRSVAGVAVGGLDERRLRATVESEVRTRVGQPVTVQVTDTDRTFTLDPVTAGITLDVDATVKAALDGADTAAVTVDAAKLRTALDAQKQAATDTVVKLATPTPRLEAKGDTSFTASTAGVDRTAGKAGWTVDEKAAASAIESAVRSGRSKTSVTSTAVPSTTTPAELAGVDQLIGTFTTYHPCCAPRVTNIHLIAKIVDGTVIKPGTKFSLNEKVGERTEAKGFVAAPAIVDGELEDQLGGGISQFSTTLFNAAWFAGLPILKHQPHSKYISRYPPAREATLDWGNIDQVIRNDTDAPVVIRVKTTGTSVTVALYGHTGERKVASVTGARNPTGAEGGFSIRVTRTVYDDGTKAGTDTLRWTYDGLD</sequence>
<evidence type="ECO:0000313" key="2">
    <source>
        <dbReference type="EMBL" id="GIE01270.1"/>
    </source>
</evidence>
<dbReference type="InterPro" id="IPR007391">
    <property type="entry name" value="Vancomycin_resist_VanW"/>
</dbReference>
<name>A0ABQ3YUR3_9ACTN</name>
<comment type="caution">
    <text evidence="2">The sequence shown here is derived from an EMBL/GenBank/DDBJ whole genome shotgun (WGS) entry which is preliminary data.</text>
</comment>
<protein>
    <recommendedName>
        <fullName evidence="4">Peptidoglycan binding domain-containing protein</fullName>
    </recommendedName>
</protein>
<keyword evidence="3" id="KW-1185">Reference proteome</keyword>
<organism evidence="2 3">
    <name type="scientific">Paractinoplanes durhamensis</name>
    <dbReference type="NCBI Taxonomy" id="113563"/>
    <lineage>
        <taxon>Bacteria</taxon>
        <taxon>Bacillati</taxon>
        <taxon>Actinomycetota</taxon>
        <taxon>Actinomycetes</taxon>
        <taxon>Micromonosporales</taxon>
        <taxon>Micromonosporaceae</taxon>
        <taxon>Paractinoplanes</taxon>
    </lineage>
</organism>
<dbReference type="PANTHER" id="PTHR35788">
    <property type="entry name" value="EXPORTED PROTEIN-RELATED"/>
    <property type="match status" value="1"/>
</dbReference>
<dbReference type="EMBL" id="BOML01000021">
    <property type="protein sequence ID" value="GIE01270.1"/>
    <property type="molecule type" value="Genomic_DNA"/>
</dbReference>
<dbReference type="PANTHER" id="PTHR35788:SF1">
    <property type="entry name" value="EXPORTED PROTEIN"/>
    <property type="match status" value="1"/>
</dbReference>
<accession>A0ABQ3YUR3</accession>
<dbReference type="RefSeq" id="WP_203726868.1">
    <property type="nucleotide sequence ID" value="NZ_BAAATX010000014.1"/>
</dbReference>
<keyword evidence="1" id="KW-0812">Transmembrane</keyword>
<feature type="transmembrane region" description="Helical" evidence="1">
    <location>
        <begin position="21"/>
        <end position="43"/>
    </location>
</feature>
<proteinExistence type="predicted"/>
<keyword evidence="1" id="KW-1133">Transmembrane helix</keyword>
<evidence type="ECO:0008006" key="4">
    <source>
        <dbReference type="Google" id="ProtNLM"/>
    </source>
</evidence>
<evidence type="ECO:0000256" key="1">
    <source>
        <dbReference type="SAM" id="Phobius"/>
    </source>
</evidence>
<reference evidence="2 3" key="1">
    <citation type="submission" date="2021-01" db="EMBL/GenBank/DDBJ databases">
        <title>Whole genome shotgun sequence of Actinoplanes durhamensis NBRC 14914.</title>
        <authorList>
            <person name="Komaki H."/>
            <person name="Tamura T."/>
        </authorList>
    </citation>
    <scope>NUCLEOTIDE SEQUENCE [LARGE SCALE GENOMIC DNA]</scope>
    <source>
        <strain evidence="2 3">NBRC 14914</strain>
    </source>
</reference>
<dbReference type="InterPro" id="IPR052913">
    <property type="entry name" value="Glycopeptide_resist_protein"/>
</dbReference>
<dbReference type="Pfam" id="PF04294">
    <property type="entry name" value="VanW"/>
    <property type="match status" value="1"/>
</dbReference>
<evidence type="ECO:0000313" key="3">
    <source>
        <dbReference type="Proteomes" id="UP000637628"/>
    </source>
</evidence>
<gene>
    <name evidence="2" type="ORF">Adu01nite_26200</name>
</gene>
<dbReference type="Proteomes" id="UP000637628">
    <property type="component" value="Unassembled WGS sequence"/>
</dbReference>